<proteinExistence type="predicted"/>
<keyword evidence="4" id="KW-1185">Reference proteome</keyword>
<organism evidence="3 4">
    <name type="scientific">Albidovulum sediminicola</name>
    <dbReference type="NCBI Taxonomy" id="2984331"/>
    <lineage>
        <taxon>Bacteria</taxon>
        <taxon>Pseudomonadati</taxon>
        <taxon>Pseudomonadota</taxon>
        <taxon>Alphaproteobacteria</taxon>
        <taxon>Rhodobacterales</taxon>
        <taxon>Paracoccaceae</taxon>
        <taxon>Albidovulum</taxon>
    </lineage>
</organism>
<accession>A0ABT2YW92</accession>
<dbReference type="Proteomes" id="UP001652503">
    <property type="component" value="Unassembled WGS sequence"/>
</dbReference>
<dbReference type="EMBL" id="JAOWLA010000001">
    <property type="protein sequence ID" value="MCV2863132.1"/>
    <property type="molecule type" value="Genomic_DNA"/>
</dbReference>
<feature type="chain" id="PRO_5046585947" description="Sel1 repeat family protein" evidence="2">
    <location>
        <begin position="20"/>
        <end position="758"/>
    </location>
</feature>
<name>A0ABT2YW92_9RHOB</name>
<evidence type="ECO:0000256" key="1">
    <source>
        <dbReference type="SAM" id="MobiDB-lite"/>
    </source>
</evidence>
<sequence>MRHLLRLVMLLLFACPAWAETVPVRSGEHGAFTRIAIDLPGAVGWDLGRTADGYELRLDRRDIDFDLSDVFRAISRERVAGIAALDGGGRLAVTLGCDCAASAFATAAGAVAIDLSDGPADPGSAYERALPSFEGGHQPPTSGTQAALSPGLPDATSLGGERRPDLAEDLRAQISAPAAILPLGPPAAPPARLSTTLPAPRAGASEETMERAKELLIEQLAHAAAQGLVQVETDLPPRPGGTRAIDEAAPEPTLMPAAPELPLRAMTSVEAATPLEPPGADVTPNGAACPDPSDFAVQDWIGDAPVADQIAQARAALLGEFDVPDPDAVRRLARLYLALSMGPEAALVMRVLGGGGDAPLAAMAQILEDQPVMQPEDLTRYSDCGSAVALWAVLAAAEPDLIKTYDAGAILRGFRAYPDPVRRALVPGLTRFFVAHEDRESAGILRNSLSRAVPENAAAAALAGAGLTQDLQGAEPDAGLDALALSNDPLSAQATRAAIEARLAAGDPVPERLATHAEALAFASGPDSSLAAEAALAFASASDFDRAWDLLDRAEDGLDPRQQARTLSRFADLMTSRADDGSFLRLVFARPDRFSASFLDPRTNSRMAARLSGLGFHTQVARLLDGAASPDEDARLVLARRDLAEGRGDTALAYLSNVEGEAPLLRARARELEGDADGAVADYLQAGAAEDAMAAAWRNGLWLRAGKLATGARRHAIDLAQVAPGGDGDVTLASARALVEQARDTRETFEMLLAEPES</sequence>
<comment type="caution">
    <text evidence="3">The sequence shown here is derived from an EMBL/GenBank/DDBJ whole genome shotgun (WGS) entry which is preliminary data.</text>
</comment>
<feature type="region of interest" description="Disordered" evidence="1">
    <location>
        <begin position="121"/>
        <end position="162"/>
    </location>
</feature>
<protein>
    <recommendedName>
        <fullName evidence="5">Sel1 repeat family protein</fullName>
    </recommendedName>
</protein>
<reference evidence="3 4" key="1">
    <citation type="submission" date="2022-10" db="EMBL/GenBank/DDBJ databases">
        <title>Defluviimonas sp. nov., isolated from ocean surface water.</title>
        <authorList>
            <person name="He W."/>
            <person name="Wang L."/>
            <person name="Zhang D.-F."/>
        </authorList>
    </citation>
    <scope>NUCLEOTIDE SEQUENCE [LARGE SCALE GENOMIC DNA]</scope>
    <source>
        <strain evidence="3 4">WL0075</strain>
    </source>
</reference>
<gene>
    <name evidence="3" type="ORF">OE647_00100</name>
</gene>
<feature type="signal peptide" evidence="2">
    <location>
        <begin position="1"/>
        <end position="19"/>
    </location>
</feature>
<evidence type="ECO:0000313" key="3">
    <source>
        <dbReference type="EMBL" id="MCV2863132.1"/>
    </source>
</evidence>
<evidence type="ECO:0008006" key="5">
    <source>
        <dbReference type="Google" id="ProtNLM"/>
    </source>
</evidence>
<keyword evidence="2" id="KW-0732">Signal</keyword>
<evidence type="ECO:0000313" key="4">
    <source>
        <dbReference type="Proteomes" id="UP001652503"/>
    </source>
</evidence>
<dbReference type="RefSeq" id="WP_263719549.1">
    <property type="nucleotide sequence ID" value="NZ_JAOWLA010000001.1"/>
</dbReference>
<evidence type="ECO:0000256" key="2">
    <source>
        <dbReference type="SAM" id="SignalP"/>
    </source>
</evidence>